<dbReference type="Gene3D" id="3.40.30.10">
    <property type="entry name" value="Glutaredoxin"/>
    <property type="match status" value="1"/>
</dbReference>
<gene>
    <name evidence="2" type="ordered locus">CJA_1891</name>
</gene>
<protein>
    <submittedName>
        <fullName evidence="2">Glutaredoxin NrdH-related protein</fullName>
    </submittedName>
</protein>
<dbReference type="InterPro" id="IPR036249">
    <property type="entry name" value="Thioredoxin-like_sf"/>
</dbReference>
<dbReference type="EMBL" id="CP000934">
    <property type="protein sequence ID" value="ACE85718.1"/>
    <property type="molecule type" value="Genomic_DNA"/>
</dbReference>
<dbReference type="InterPro" id="IPR002109">
    <property type="entry name" value="Glutaredoxin"/>
</dbReference>
<dbReference type="CDD" id="cd02976">
    <property type="entry name" value="NrdH"/>
    <property type="match status" value="1"/>
</dbReference>
<dbReference type="GO" id="GO:0045454">
    <property type="term" value="P:cell redox homeostasis"/>
    <property type="evidence" value="ECO:0007669"/>
    <property type="project" value="TreeGrafter"/>
</dbReference>
<evidence type="ECO:0000259" key="1">
    <source>
        <dbReference type="Pfam" id="PF00462"/>
    </source>
</evidence>
<keyword evidence="3" id="KW-1185">Reference proteome</keyword>
<dbReference type="PANTHER" id="PTHR34386:SF1">
    <property type="entry name" value="GLUTAREDOXIN-LIKE PROTEIN NRDH"/>
    <property type="match status" value="1"/>
</dbReference>
<dbReference type="AlphaFoldDB" id="B3PGP0"/>
<dbReference type="SUPFAM" id="SSF52833">
    <property type="entry name" value="Thioredoxin-like"/>
    <property type="match status" value="1"/>
</dbReference>
<dbReference type="Proteomes" id="UP000001036">
    <property type="component" value="Chromosome"/>
</dbReference>
<dbReference type="KEGG" id="cja:CJA_1891"/>
<feature type="domain" description="Glutaredoxin" evidence="1">
    <location>
        <begin position="52"/>
        <end position="109"/>
    </location>
</feature>
<organism evidence="2 3">
    <name type="scientific">Cellvibrio japonicus (strain Ueda107)</name>
    <name type="common">Pseudomonas fluorescens subsp. cellulosa</name>
    <dbReference type="NCBI Taxonomy" id="498211"/>
    <lineage>
        <taxon>Bacteria</taxon>
        <taxon>Pseudomonadati</taxon>
        <taxon>Pseudomonadota</taxon>
        <taxon>Gammaproteobacteria</taxon>
        <taxon>Cellvibrionales</taxon>
        <taxon>Cellvibrionaceae</taxon>
        <taxon>Cellvibrio</taxon>
    </lineage>
</organism>
<dbReference type="PANTHER" id="PTHR34386">
    <property type="entry name" value="GLUTAREDOXIN"/>
    <property type="match status" value="1"/>
</dbReference>
<evidence type="ECO:0000313" key="2">
    <source>
        <dbReference type="EMBL" id="ACE85718.1"/>
    </source>
</evidence>
<sequence>MPYLSSIDKQQGNRMKKYLFLLVALGVFLNWHKIRDEFAPPPDFSAAHEEGVVLYATTWCGYCAKTREFFKKHNIAYVEYDIEKSTEGRAQYDQLRGSGIPLVMIDGEVLRGYNPSKMKQLLNIQ</sequence>
<dbReference type="HOGENOM" id="CLU_164657_0_0_6"/>
<dbReference type="GO" id="GO:0009055">
    <property type="term" value="F:electron transfer activity"/>
    <property type="evidence" value="ECO:0007669"/>
    <property type="project" value="TreeGrafter"/>
</dbReference>
<name>B3PGP0_CELJU</name>
<reference evidence="2 3" key="1">
    <citation type="journal article" date="2008" name="J. Bacteriol.">
        <title>Insights into plant cell wall degradation from the genome sequence of the soil bacterium Cellvibrio japonicus.</title>
        <authorList>
            <person name="Deboy R.T."/>
            <person name="Mongodin E.F."/>
            <person name="Fouts D.E."/>
            <person name="Tailford L.E."/>
            <person name="Khouri H."/>
            <person name="Emerson J.B."/>
            <person name="Mohamoud Y."/>
            <person name="Watkins K."/>
            <person name="Henrissat B."/>
            <person name="Gilbert H.J."/>
            <person name="Nelson K.E."/>
        </authorList>
    </citation>
    <scope>NUCLEOTIDE SEQUENCE [LARGE SCALE GENOMIC DNA]</scope>
    <source>
        <strain evidence="2 3">Ueda107</strain>
    </source>
</reference>
<dbReference type="InterPro" id="IPR051548">
    <property type="entry name" value="Grx-like_ET"/>
</dbReference>
<proteinExistence type="predicted"/>
<dbReference type="PROSITE" id="PS51354">
    <property type="entry name" value="GLUTAREDOXIN_2"/>
    <property type="match status" value="1"/>
</dbReference>
<dbReference type="Pfam" id="PF00462">
    <property type="entry name" value="Glutaredoxin"/>
    <property type="match status" value="1"/>
</dbReference>
<accession>B3PGP0</accession>
<dbReference type="STRING" id="498211.CJA_1891"/>
<dbReference type="eggNOG" id="COG0695">
    <property type="taxonomic scope" value="Bacteria"/>
</dbReference>
<evidence type="ECO:0000313" key="3">
    <source>
        <dbReference type="Proteomes" id="UP000001036"/>
    </source>
</evidence>